<dbReference type="RefSeq" id="WP_074716962.1">
    <property type="nucleotide sequence ID" value="NZ_FNWV01000006.1"/>
</dbReference>
<dbReference type="AlphaFoldDB" id="A0A1H6JU56"/>
<keyword evidence="5 12" id="KW-0227">DNA damage</keyword>
<dbReference type="SMART" id="SM00292">
    <property type="entry name" value="BRCT"/>
    <property type="match status" value="1"/>
</dbReference>
<evidence type="ECO:0000256" key="4">
    <source>
        <dbReference type="ARBA" id="ARBA00022723"/>
    </source>
</evidence>
<dbReference type="OrthoDB" id="9759736at2"/>
<feature type="binding site" evidence="12">
    <location>
        <position position="385"/>
    </location>
    <ligand>
        <name>Zn(2+)</name>
        <dbReference type="ChEBI" id="CHEBI:29105"/>
    </ligand>
</feature>
<dbReference type="SUPFAM" id="SSF52113">
    <property type="entry name" value="BRCT domain"/>
    <property type="match status" value="1"/>
</dbReference>
<feature type="binding site" evidence="12">
    <location>
        <position position="126"/>
    </location>
    <ligand>
        <name>NAD(+)</name>
        <dbReference type="ChEBI" id="CHEBI:57540"/>
    </ligand>
</feature>
<dbReference type="NCBIfam" id="NF005932">
    <property type="entry name" value="PRK07956.1"/>
    <property type="match status" value="1"/>
</dbReference>
<protein>
    <recommendedName>
        <fullName evidence="12">DNA ligase</fullName>
        <ecNumber evidence="12">6.5.1.2</ecNumber>
    </recommendedName>
    <alternativeName>
        <fullName evidence="12">Polydeoxyribonucleotide synthase [NAD(+)]</fullName>
    </alternativeName>
</protein>
<comment type="caution">
    <text evidence="12">Lacks conserved residue(s) required for the propagation of feature annotation.</text>
</comment>
<evidence type="ECO:0000313" key="15">
    <source>
        <dbReference type="Proteomes" id="UP000183190"/>
    </source>
</evidence>
<keyword evidence="8 12" id="KW-0520">NAD</keyword>
<dbReference type="GO" id="GO:0006281">
    <property type="term" value="P:DNA repair"/>
    <property type="evidence" value="ECO:0007669"/>
    <property type="project" value="UniProtKB-KW"/>
</dbReference>
<evidence type="ECO:0000256" key="1">
    <source>
        <dbReference type="ARBA" id="ARBA00004067"/>
    </source>
</evidence>
<evidence type="ECO:0000256" key="12">
    <source>
        <dbReference type="HAMAP-Rule" id="MF_01588"/>
    </source>
</evidence>
<dbReference type="InterPro" id="IPR012340">
    <property type="entry name" value="NA-bd_OB-fold"/>
</dbReference>
<dbReference type="PIRSF" id="PIRSF001604">
    <property type="entry name" value="LigA"/>
    <property type="match status" value="1"/>
</dbReference>
<dbReference type="Proteomes" id="UP000183190">
    <property type="component" value="Unassembled WGS sequence"/>
</dbReference>
<dbReference type="HAMAP" id="MF_01588">
    <property type="entry name" value="DNA_ligase_A"/>
    <property type="match status" value="1"/>
</dbReference>
<feature type="binding site" evidence="12">
    <location>
        <begin position="33"/>
        <end position="37"/>
    </location>
    <ligand>
        <name>NAD(+)</name>
        <dbReference type="ChEBI" id="CHEBI:57540"/>
    </ligand>
</feature>
<dbReference type="Gene3D" id="2.40.50.140">
    <property type="entry name" value="Nucleic acid-binding proteins"/>
    <property type="match status" value="1"/>
</dbReference>
<sequence>MAVNDINRMKELNELLAKAADAYYNTGVEIMSDKQYDELYDELEALEKKTGVVLSGSRTQQVGYEVSSALKKIRHTSKMLSLDKTKSVDELKSWLGSHKGFLSWKLDGLTLVLTYENGELVQAVTRGNGEIGEDITANARHIKGIPARIPFSGRMVVRGESLMKYKDFEKVNSEIDDGAKYKNPRNLCVGTVRNLDSRVTAERNINFFAFNLVSAEGYEENSFSQRLSWLEELGFQRVYGILVDSDSIEGAVADFEKAITENEFPSDGLVLMYDDVAYGASLGETSHAPRNGIAFKWRDETADTVLREVEWSASRTGLLNPVAIFDPVELEGTTVSRASVHNLSIVKQLRLGIGDTLTIFKANMIIPQVLKNETASGSLEIPSVCPVCGAPTEVRTSDDDVETLVCSNKDCAAKHIGKFEHFVQRDAMNIVGMSTATIETLVSEGFVREFRDFYHLDDHKEKIVTLEGFGEKSYQKLKDAIEASRKTELSRVLYSLGIPNIGRQASRLICGTYTTAEEIEKLSTAELTAIDGIGEVLANDYVSFFRDSKNLAEFHNLLAELEITEAEAVNGESAIAGKTFVITGSVHIWKNRNELKVFIEQNGGKAAGSVSSKTDYLINNDSTSNSSKNKTAKELGVPIITEEEFQSLAQG</sequence>
<dbReference type="GO" id="GO:0003677">
    <property type="term" value="F:DNA binding"/>
    <property type="evidence" value="ECO:0007669"/>
    <property type="project" value="InterPro"/>
</dbReference>
<dbReference type="InterPro" id="IPR004150">
    <property type="entry name" value="NAD_DNA_ligase_OB"/>
</dbReference>
<evidence type="ECO:0000313" key="14">
    <source>
        <dbReference type="EMBL" id="SEH66067.1"/>
    </source>
</evidence>
<keyword evidence="9 12" id="KW-0234">DNA repair</keyword>
<evidence type="ECO:0000256" key="6">
    <source>
        <dbReference type="ARBA" id="ARBA00022833"/>
    </source>
</evidence>
<keyword evidence="7 12" id="KW-0460">Magnesium</keyword>
<feature type="binding site" evidence="12">
    <location>
        <position position="411"/>
    </location>
    <ligand>
        <name>Zn(2+)</name>
        <dbReference type="ChEBI" id="CHEBI:29105"/>
    </ligand>
</feature>
<evidence type="ECO:0000256" key="2">
    <source>
        <dbReference type="ARBA" id="ARBA00022598"/>
    </source>
</evidence>
<dbReference type="InterPro" id="IPR041663">
    <property type="entry name" value="DisA/LigA_HHH"/>
</dbReference>
<feature type="active site" description="N6-AMP-lysine intermediate" evidence="12">
    <location>
        <position position="105"/>
    </location>
</feature>
<evidence type="ECO:0000256" key="9">
    <source>
        <dbReference type="ARBA" id="ARBA00023204"/>
    </source>
</evidence>
<feature type="binding site" evidence="12">
    <location>
        <position position="388"/>
    </location>
    <ligand>
        <name>Zn(2+)</name>
        <dbReference type="ChEBI" id="CHEBI:29105"/>
    </ligand>
</feature>
<dbReference type="InterPro" id="IPR013840">
    <property type="entry name" value="DNAligase_N"/>
</dbReference>
<dbReference type="Pfam" id="PF12826">
    <property type="entry name" value="HHH_2"/>
    <property type="match status" value="1"/>
</dbReference>
<dbReference type="InterPro" id="IPR001679">
    <property type="entry name" value="DNA_ligase"/>
</dbReference>
<comment type="similarity">
    <text evidence="12">Belongs to the NAD-dependent DNA ligase family. LigA subfamily.</text>
</comment>
<dbReference type="Pfam" id="PF03120">
    <property type="entry name" value="OB_DNA_ligase"/>
    <property type="match status" value="1"/>
</dbReference>
<accession>A0A1H6JU56</accession>
<dbReference type="SMART" id="SM00278">
    <property type="entry name" value="HhH1"/>
    <property type="match status" value="3"/>
</dbReference>
<dbReference type="Gene3D" id="3.40.50.10190">
    <property type="entry name" value="BRCT domain"/>
    <property type="match status" value="1"/>
</dbReference>
<keyword evidence="4 12" id="KW-0479">Metal-binding</keyword>
<dbReference type="InterPro" id="IPR003583">
    <property type="entry name" value="Hlx-hairpin-Hlx_DNA-bd_motif"/>
</dbReference>
<keyword evidence="10 12" id="KW-0464">Manganese</keyword>
<evidence type="ECO:0000256" key="10">
    <source>
        <dbReference type="ARBA" id="ARBA00023211"/>
    </source>
</evidence>
<feature type="domain" description="BRCT" evidence="13">
    <location>
        <begin position="570"/>
        <end position="651"/>
    </location>
</feature>
<dbReference type="GO" id="GO:0046872">
    <property type="term" value="F:metal ion binding"/>
    <property type="evidence" value="ECO:0007669"/>
    <property type="project" value="UniProtKB-KW"/>
</dbReference>
<evidence type="ECO:0000256" key="5">
    <source>
        <dbReference type="ARBA" id="ARBA00022763"/>
    </source>
</evidence>
<evidence type="ECO:0000256" key="8">
    <source>
        <dbReference type="ARBA" id="ARBA00023027"/>
    </source>
</evidence>
<dbReference type="InterPro" id="IPR036420">
    <property type="entry name" value="BRCT_dom_sf"/>
</dbReference>
<dbReference type="Pfam" id="PF01653">
    <property type="entry name" value="DNA_ligase_aden"/>
    <property type="match status" value="1"/>
</dbReference>
<feature type="binding site" evidence="12">
    <location>
        <position position="296"/>
    </location>
    <ligand>
        <name>NAD(+)</name>
        <dbReference type="ChEBI" id="CHEBI:57540"/>
    </ligand>
</feature>
<keyword evidence="3 12" id="KW-0235">DNA replication</keyword>
<name>A0A1H6JU56_RUMFL</name>
<dbReference type="GO" id="GO:0003911">
    <property type="term" value="F:DNA ligase (NAD+) activity"/>
    <property type="evidence" value="ECO:0007669"/>
    <property type="project" value="UniProtKB-UniRule"/>
</dbReference>
<dbReference type="EC" id="6.5.1.2" evidence="12"/>
<dbReference type="CDD" id="cd17748">
    <property type="entry name" value="BRCT_DNA_ligase_like"/>
    <property type="match status" value="1"/>
</dbReference>
<dbReference type="InterPro" id="IPR001357">
    <property type="entry name" value="BRCT_dom"/>
</dbReference>
<dbReference type="InterPro" id="IPR013839">
    <property type="entry name" value="DNAligase_adenylation"/>
</dbReference>
<dbReference type="SMART" id="SM00532">
    <property type="entry name" value="LIGANc"/>
    <property type="match status" value="1"/>
</dbReference>
<dbReference type="NCBIfam" id="TIGR00575">
    <property type="entry name" value="dnlj"/>
    <property type="match status" value="1"/>
</dbReference>
<gene>
    <name evidence="12" type="primary">ligA</name>
    <name evidence="14" type="ORF">SAMN02910265_02007</name>
</gene>
<keyword evidence="2 12" id="KW-0436">Ligase</keyword>
<reference evidence="14 15" key="1">
    <citation type="submission" date="2016-10" db="EMBL/GenBank/DDBJ databases">
        <authorList>
            <person name="de Groot N.N."/>
        </authorList>
    </citation>
    <scope>NUCLEOTIDE SEQUENCE [LARGE SCALE GENOMIC DNA]</scope>
    <source>
        <strain evidence="14 15">YAD2003</strain>
    </source>
</reference>
<evidence type="ECO:0000259" key="13">
    <source>
        <dbReference type="PROSITE" id="PS50172"/>
    </source>
</evidence>
<keyword evidence="6 12" id="KW-0862">Zinc</keyword>
<comment type="catalytic activity">
    <reaction evidence="11 12">
        <text>NAD(+) + (deoxyribonucleotide)n-3'-hydroxyl + 5'-phospho-(deoxyribonucleotide)m = (deoxyribonucleotide)n+m + AMP + beta-nicotinamide D-nucleotide.</text>
        <dbReference type="EC" id="6.5.1.2"/>
    </reaction>
</comment>
<comment type="cofactor">
    <cofactor evidence="12">
        <name>Mg(2+)</name>
        <dbReference type="ChEBI" id="CHEBI:18420"/>
    </cofactor>
    <cofactor evidence="12">
        <name>Mn(2+)</name>
        <dbReference type="ChEBI" id="CHEBI:29035"/>
    </cofactor>
</comment>
<evidence type="ECO:0000256" key="3">
    <source>
        <dbReference type="ARBA" id="ARBA00022705"/>
    </source>
</evidence>
<comment type="function">
    <text evidence="1 12">DNA ligase that catalyzes the formation of phosphodiester linkages between 5'-phosphoryl and 3'-hydroxyl groups in double-stranded DNA using NAD as a coenzyme and as the energy source for the reaction. It is essential for DNA replication and repair of damaged DNA.</text>
</comment>
<dbReference type="EMBL" id="FNWV01000006">
    <property type="protein sequence ID" value="SEH66067.1"/>
    <property type="molecule type" value="Genomic_DNA"/>
</dbReference>
<dbReference type="SUPFAM" id="SSF56091">
    <property type="entry name" value="DNA ligase/mRNA capping enzyme, catalytic domain"/>
    <property type="match status" value="1"/>
</dbReference>
<dbReference type="GO" id="GO:0006260">
    <property type="term" value="P:DNA replication"/>
    <property type="evidence" value="ECO:0007669"/>
    <property type="project" value="UniProtKB-KW"/>
</dbReference>
<proteinExistence type="inferred from homology"/>
<dbReference type="PROSITE" id="PS50172">
    <property type="entry name" value="BRCT"/>
    <property type="match status" value="1"/>
</dbReference>
<evidence type="ECO:0000256" key="11">
    <source>
        <dbReference type="ARBA" id="ARBA00034005"/>
    </source>
</evidence>
<dbReference type="SUPFAM" id="SSF47781">
    <property type="entry name" value="RuvA domain 2-like"/>
    <property type="match status" value="1"/>
</dbReference>
<feature type="binding site" evidence="12">
    <location>
        <position position="406"/>
    </location>
    <ligand>
        <name>Zn(2+)</name>
        <dbReference type="ChEBI" id="CHEBI:29105"/>
    </ligand>
</feature>
<dbReference type="Gene3D" id="3.30.470.30">
    <property type="entry name" value="DNA ligase/mRNA capping enzyme"/>
    <property type="match status" value="1"/>
</dbReference>
<dbReference type="InterPro" id="IPR010994">
    <property type="entry name" value="RuvA_2-like"/>
</dbReference>
<evidence type="ECO:0000256" key="7">
    <source>
        <dbReference type="ARBA" id="ARBA00022842"/>
    </source>
</evidence>
<feature type="binding site" evidence="12">
    <location>
        <position position="160"/>
    </location>
    <ligand>
        <name>NAD(+)</name>
        <dbReference type="ChEBI" id="CHEBI:57540"/>
    </ligand>
</feature>
<dbReference type="Gene3D" id="1.10.150.20">
    <property type="entry name" value="5' to 3' exonuclease, C-terminal subdomain"/>
    <property type="match status" value="2"/>
</dbReference>
<dbReference type="Gene3D" id="1.10.287.610">
    <property type="entry name" value="Helix hairpin bin"/>
    <property type="match status" value="1"/>
</dbReference>
<dbReference type="SUPFAM" id="SSF50249">
    <property type="entry name" value="Nucleic acid-binding proteins"/>
    <property type="match status" value="1"/>
</dbReference>
<feature type="binding site" evidence="12">
    <location>
        <begin position="81"/>
        <end position="82"/>
    </location>
    <ligand>
        <name>NAD(+)</name>
        <dbReference type="ChEBI" id="CHEBI:57540"/>
    </ligand>
</feature>
<organism evidence="14 15">
    <name type="scientific">Ruminococcus flavefaciens</name>
    <dbReference type="NCBI Taxonomy" id="1265"/>
    <lineage>
        <taxon>Bacteria</taxon>
        <taxon>Bacillati</taxon>
        <taxon>Bacillota</taxon>
        <taxon>Clostridia</taxon>
        <taxon>Eubacteriales</taxon>
        <taxon>Oscillospiraceae</taxon>
        <taxon>Ruminococcus</taxon>
    </lineage>
</organism>
<dbReference type="Pfam" id="PF00533">
    <property type="entry name" value="BRCT"/>
    <property type="match status" value="1"/>
</dbReference>